<dbReference type="Proteomes" id="UP000184225">
    <property type="component" value="Unassembled WGS sequence"/>
</dbReference>
<dbReference type="InterPro" id="IPR026444">
    <property type="entry name" value="Secre_tail"/>
</dbReference>
<dbReference type="InterPro" id="IPR032675">
    <property type="entry name" value="LRR_dom_sf"/>
</dbReference>
<dbReference type="NCBIfam" id="TIGR04183">
    <property type="entry name" value="Por_Secre_tail"/>
    <property type="match status" value="1"/>
</dbReference>
<evidence type="ECO:0000256" key="1">
    <source>
        <dbReference type="ARBA" id="ARBA00022729"/>
    </source>
</evidence>
<keyword evidence="1 2" id="KW-0732">Signal</keyword>
<dbReference type="STRING" id="579105.SAMN04488096_104299"/>
<dbReference type="AlphaFoldDB" id="A0A1M6E1A9"/>
<reference evidence="4 5" key="1">
    <citation type="submission" date="2016-11" db="EMBL/GenBank/DDBJ databases">
        <authorList>
            <person name="Jaros S."/>
            <person name="Januszkiewicz K."/>
            <person name="Wedrychowicz H."/>
        </authorList>
    </citation>
    <scope>NUCLEOTIDE SEQUENCE [LARGE SCALE GENOMIC DNA]</scope>
    <source>
        <strain evidence="4 5">DSM 21425</strain>
    </source>
</reference>
<evidence type="ECO:0000259" key="3">
    <source>
        <dbReference type="Pfam" id="PF18962"/>
    </source>
</evidence>
<feature type="signal peptide" evidence="2">
    <location>
        <begin position="1"/>
        <end position="18"/>
    </location>
</feature>
<sequence length="292" mass="32345">MKKLINLFVLFIGGVALSQTTYIPDQNFENYLIDSSIDSDGTVNGQVSTSDISSITGIYLTNYTLSVTDLTGIEDFTSLEILDANSAGLQMNILDLSNNINIEEVYLNGGGDDLGVMAIEEIILNNNPNLRIFESSEHWGLQILDLKQLNGIDVDNLAINVSDSPVFNREICIKVNDANEATNSQGVYTSWTVNDSGVTSNFSENCTLSYTTAIKSKFYLYPNPTSRGFQIANNAINDLTTLDEIIVYNVKGKIVKKFLANDYYDITELANGIYFVKMNNQEETSVQKIIKQ</sequence>
<dbReference type="Pfam" id="PF18962">
    <property type="entry name" value="Por_Secre_tail"/>
    <property type="match status" value="1"/>
</dbReference>
<feature type="chain" id="PRO_5012048022" evidence="2">
    <location>
        <begin position="19"/>
        <end position="292"/>
    </location>
</feature>
<proteinExistence type="predicted"/>
<name>A0A1M6E1A9_9FLAO</name>
<accession>A0A1M6E1A9</accession>
<keyword evidence="5" id="KW-1185">Reference proteome</keyword>
<dbReference type="EMBL" id="FQYY01000004">
    <property type="protein sequence ID" value="SHI79266.1"/>
    <property type="molecule type" value="Genomic_DNA"/>
</dbReference>
<gene>
    <name evidence="4" type="ORF">SAMN04488096_104299</name>
</gene>
<evidence type="ECO:0000313" key="4">
    <source>
        <dbReference type="EMBL" id="SHI79266.1"/>
    </source>
</evidence>
<evidence type="ECO:0000256" key="2">
    <source>
        <dbReference type="SAM" id="SignalP"/>
    </source>
</evidence>
<feature type="domain" description="Secretion system C-terminal sorting" evidence="3">
    <location>
        <begin position="220"/>
        <end position="290"/>
    </location>
</feature>
<dbReference type="Gene3D" id="3.80.10.10">
    <property type="entry name" value="Ribonuclease Inhibitor"/>
    <property type="match status" value="1"/>
</dbReference>
<evidence type="ECO:0000313" key="5">
    <source>
        <dbReference type="Proteomes" id="UP000184225"/>
    </source>
</evidence>
<protein>
    <submittedName>
        <fullName evidence="4">Por secretion system C-terminal sorting domain-containing protein</fullName>
    </submittedName>
</protein>
<organism evidence="4 5">
    <name type="scientific">Mesonia phycicola</name>
    <dbReference type="NCBI Taxonomy" id="579105"/>
    <lineage>
        <taxon>Bacteria</taxon>
        <taxon>Pseudomonadati</taxon>
        <taxon>Bacteroidota</taxon>
        <taxon>Flavobacteriia</taxon>
        <taxon>Flavobacteriales</taxon>
        <taxon>Flavobacteriaceae</taxon>
        <taxon>Mesonia</taxon>
    </lineage>
</organism>